<comment type="caution">
    <text evidence="2">The sequence shown here is derived from an EMBL/GenBank/DDBJ whole genome shotgun (WGS) entry which is preliminary data.</text>
</comment>
<protein>
    <submittedName>
        <fullName evidence="2">Uncharacterized protein</fullName>
    </submittedName>
</protein>
<feature type="signal peptide" evidence="1">
    <location>
        <begin position="1"/>
        <end position="25"/>
    </location>
</feature>
<dbReference type="RefSeq" id="WP_339394413.1">
    <property type="nucleotide sequence ID" value="NZ_JBBFGL010000001.1"/>
</dbReference>
<feature type="chain" id="PRO_5044309066" evidence="1">
    <location>
        <begin position="26"/>
        <end position="171"/>
    </location>
</feature>
<evidence type="ECO:0000256" key="1">
    <source>
        <dbReference type="SAM" id="SignalP"/>
    </source>
</evidence>
<name>A0AB35Y2Q5_9FIRM</name>
<dbReference type="EMBL" id="JBBFGL010000001">
    <property type="protein sequence ID" value="MEJ5194590.1"/>
    <property type="molecule type" value="Genomic_DNA"/>
</dbReference>
<dbReference type="AlphaFoldDB" id="A0AB35Y2Q5"/>
<proteinExistence type="predicted"/>
<gene>
    <name evidence="2" type="ORF">WF834_00105</name>
</gene>
<reference evidence="2" key="1">
    <citation type="submission" date="2024-03" db="EMBL/GenBank/DDBJ databases">
        <authorList>
            <person name="Plomp N."/>
            <person name="Harmsen H.J."/>
        </authorList>
    </citation>
    <scope>NUCLEOTIDE SEQUENCE</scope>
    <source>
        <strain evidence="2">HTF-128</strain>
    </source>
</reference>
<keyword evidence="1" id="KW-0732">Signal</keyword>
<evidence type="ECO:0000313" key="3">
    <source>
        <dbReference type="Proteomes" id="UP001373196"/>
    </source>
</evidence>
<sequence>MKKMKRLVAVLLVGIMALAMLTACGVTPSAPSMRDTALEESVAQWTVELGRSKGLELTLDSELTEISNKCLPVAVKAENARLTSPNAHFDAVNKRETFFAEAKKGKTAALVPVTFTSEIEVTKDTLAYAYAALRADVQSNLEQAGVINPTKFGVTVTKQKEYTLVLFVVSE</sequence>
<organism evidence="2 3">
    <name type="scientific">Faecalibacterium wellingii</name>
    <dbReference type="NCBI Taxonomy" id="2929491"/>
    <lineage>
        <taxon>Bacteria</taxon>
        <taxon>Bacillati</taxon>
        <taxon>Bacillota</taxon>
        <taxon>Clostridia</taxon>
        <taxon>Eubacteriales</taxon>
        <taxon>Oscillospiraceae</taxon>
        <taxon>Faecalibacterium</taxon>
    </lineage>
</organism>
<dbReference type="PROSITE" id="PS51257">
    <property type="entry name" value="PROKAR_LIPOPROTEIN"/>
    <property type="match status" value="1"/>
</dbReference>
<evidence type="ECO:0000313" key="2">
    <source>
        <dbReference type="EMBL" id="MEJ5194590.1"/>
    </source>
</evidence>
<accession>A0AB35Y2Q5</accession>
<dbReference type="Proteomes" id="UP001373196">
    <property type="component" value="Unassembled WGS sequence"/>
</dbReference>